<protein>
    <recommendedName>
        <fullName evidence="4">DUF2812 domain-containing protein</fullName>
    </recommendedName>
</protein>
<evidence type="ECO:0000256" key="1">
    <source>
        <dbReference type="SAM" id="Phobius"/>
    </source>
</evidence>
<name>A0A372JQ19_9ACTN</name>
<accession>A0A372JQ19</accession>
<feature type="transmembrane region" description="Helical" evidence="1">
    <location>
        <begin position="189"/>
        <end position="212"/>
    </location>
</feature>
<keyword evidence="1" id="KW-1133">Transmembrane helix</keyword>
<keyword evidence="1" id="KW-0812">Transmembrane</keyword>
<evidence type="ECO:0000313" key="2">
    <source>
        <dbReference type="EMBL" id="RFU42112.1"/>
    </source>
</evidence>
<organism evidence="2 3">
    <name type="scientific">Actinomadura logoneensis</name>
    <dbReference type="NCBI Taxonomy" id="2293572"/>
    <lineage>
        <taxon>Bacteria</taxon>
        <taxon>Bacillati</taxon>
        <taxon>Actinomycetota</taxon>
        <taxon>Actinomycetes</taxon>
        <taxon>Streptosporangiales</taxon>
        <taxon>Thermomonosporaceae</taxon>
        <taxon>Actinomadura</taxon>
    </lineage>
</organism>
<dbReference type="Proteomes" id="UP000261811">
    <property type="component" value="Unassembled WGS sequence"/>
</dbReference>
<keyword evidence="3" id="KW-1185">Reference proteome</keyword>
<evidence type="ECO:0008006" key="4">
    <source>
        <dbReference type="Google" id="ProtNLM"/>
    </source>
</evidence>
<gene>
    <name evidence="2" type="ORF">DZF91_08295</name>
</gene>
<reference evidence="2 3" key="1">
    <citation type="submission" date="2018-08" db="EMBL/GenBank/DDBJ databases">
        <title>Actinomadura jelena sp. nov., a novel Actinomycete isolated from soil in Chad.</title>
        <authorList>
            <person name="Shi L."/>
        </authorList>
    </citation>
    <scope>NUCLEOTIDE SEQUENCE [LARGE SCALE GENOMIC DNA]</scope>
    <source>
        <strain evidence="2 3">NEAU-G17</strain>
    </source>
</reference>
<feature type="transmembrane region" description="Helical" evidence="1">
    <location>
        <begin position="224"/>
        <end position="243"/>
    </location>
</feature>
<proteinExistence type="predicted"/>
<sequence>MNEGYFTELADRLRGLGVAEDRIGPLVAELSGYAAESGAAPEDEFGPAAEFAAEFAEAAAQARAGVGAGPAPAADAERWVWTANASVDQEMMNRFGAQGWEIERVDHLGRFVSRRDPVSPLRWEYRRDVVGRRERARHAAALAPEGWEPCGHWLFLAYSKRPLAAVAGPAAELEDPPGRPARSLYLTRAVWAPVAVLAASLVLAGVLLAVAFTTGGGGSTVRGLLFGLPVGLVLGGAAAFAALRRKRAEYARASCHPDDV</sequence>
<dbReference type="OrthoDB" id="4337585at2"/>
<comment type="caution">
    <text evidence="2">The sequence shown here is derived from an EMBL/GenBank/DDBJ whole genome shotgun (WGS) entry which is preliminary data.</text>
</comment>
<evidence type="ECO:0000313" key="3">
    <source>
        <dbReference type="Proteomes" id="UP000261811"/>
    </source>
</evidence>
<dbReference type="RefSeq" id="WP_117356897.1">
    <property type="nucleotide sequence ID" value="NZ_QURH01000158.1"/>
</dbReference>
<keyword evidence="1" id="KW-0472">Membrane</keyword>
<dbReference type="EMBL" id="QURH01000158">
    <property type="protein sequence ID" value="RFU42112.1"/>
    <property type="molecule type" value="Genomic_DNA"/>
</dbReference>
<dbReference type="AlphaFoldDB" id="A0A372JQ19"/>